<evidence type="ECO:0008006" key="5">
    <source>
        <dbReference type="Google" id="ProtNLM"/>
    </source>
</evidence>
<feature type="compositionally biased region" description="Low complexity" evidence="1">
    <location>
        <begin position="155"/>
        <end position="170"/>
    </location>
</feature>
<sequence>MKSRLAASIALSALVIVGATGCAGITPQATTIDYSASDGANVPRKGPIEVRNAFFVVDEAGTTGNLVAGLVNTTADSATIHITVGDGPGQSVRVAGQKSVSLGGDDAEPLTFEGLDTKAGKTVDVYFQSGSAEGVKYAIPVLDGTLPYYSKLVPSAKPSPAPTTTVAPAVEPTPTPSETPVG</sequence>
<evidence type="ECO:0000313" key="4">
    <source>
        <dbReference type="Proteomes" id="UP000033448"/>
    </source>
</evidence>
<accession>A0A0F0KWB4</accession>
<dbReference type="OrthoDB" id="3267550at2"/>
<comment type="caution">
    <text evidence="3">The sequence shown here is derived from an EMBL/GenBank/DDBJ whole genome shotgun (WGS) entry which is preliminary data.</text>
</comment>
<dbReference type="PROSITE" id="PS51257">
    <property type="entry name" value="PROKAR_LIPOPROTEIN"/>
    <property type="match status" value="1"/>
</dbReference>
<feature type="signal peptide" evidence="2">
    <location>
        <begin position="1"/>
        <end position="23"/>
    </location>
</feature>
<evidence type="ECO:0000313" key="3">
    <source>
        <dbReference type="EMBL" id="KJL23546.1"/>
    </source>
</evidence>
<keyword evidence="4" id="KW-1185">Reference proteome</keyword>
<evidence type="ECO:0000256" key="1">
    <source>
        <dbReference type="SAM" id="MobiDB-lite"/>
    </source>
</evidence>
<evidence type="ECO:0000256" key="2">
    <source>
        <dbReference type="SAM" id="SignalP"/>
    </source>
</evidence>
<dbReference type="RefSeq" id="WP_045250652.1">
    <property type="nucleotide sequence ID" value="NZ_CP099706.1"/>
</dbReference>
<dbReference type="Proteomes" id="UP000033448">
    <property type="component" value="Unassembled WGS sequence"/>
</dbReference>
<gene>
    <name evidence="3" type="ORF">RL72_01968</name>
</gene>
<feature type="compositionally biased region" description="Pro residues" evidence="1">
    <location>
        <begin position="171"/>
        <end position="182"/>
    </location>
</feature>
<proteinExistence type="predicted"/>
<feature type="region of interest" description="Disordered" evidence="1">
    <location>
        <begin position="155"/>
        <end position="182"/>
    </location>
</feature>
<dbReference type="PATRIC" id="fig|582680.7.peg.2012"/>
<dbReference type="EMBL" id="JYIT01000076">
    <property type="protein sequence ID" value="KJL23546.1"/>
    <property type="molecule type" value="Genomic_DNA"/>
</dbReference>
<organism evidence="3 4">
    <name type="scientific">Microbacterium azadirachtae</name>
    <dbReference type="NCBI Taxonomy" id="582680"/>
    <lineage>
        <taxon>Bacteria</taxon>
        <taxon>Bacillati</taxon>
        <taxon>Actinomycetota</taxon>
        <taxon>Actinomycetes</taxon>
        <taxon>Micrococcales</taxon>
        <taxon>Microbacteriaceae</taxon>
        <taxon>Microbacterium</taxon>
    </lineage>
</organism>
<name>A0A0F0KWB4_9MICO</name>
<dbReference type="AlphaFoldDB" id="A0A0F0KWB4"/>
<feature type="chain" id="PRO_5039134830" description="DNA modification methylase" evidence="2">
    <location>
        <begin position="24"/>
        <end position="182"/>
    </location>
</feature>
<reference evidence="3 4" key="1">
    <citation type="submission" date="2015-02" db="EMBL/GenBank/DDBJ databases">
        <title>Draft genome sequences of ten Microbacterium spp. with emphasis on heavy metal contaminated environments.</title>
        <authorList>
            <person name="Corretto E."/>
        </authorList>
    </citation>
    <scope>NUCLEOTIDE SEQUENCE [LARGE SCALE GENOMIC DNA]</scope>
    <source>
        <strain evidence="3 4">DSM 23848</strain>
    </source>
</reference>
<protein>
    <recommendedName>
        <fullName evidence="5">DNA modification methylase</fullName>
    </recommendedName>
</protein>
<keyword evidence="2" id="KW-0732">Signal</keyword>